<accession>A0AAU7X8I4</accession>
<gene>
    <name evidence="6" type="ORF">ABS361_19155</name>
</gene>
<keyword evidence="4 5" id="KW-0472">Membrane</keyword>
<dbReference type="RefSeq" id="WP_407049233.1">
    <property type="nucleotide sequence ID" value="NZ_CP158568.1"/>
</dbReference>
<keyword evidence="3 5" id="KW-1133">Transmembrane helix</keyword>
<evidence type="ECO:0000256" key="5">
    <source>
        <dbReference type="RuleBase" id="RU363041"/>
    </source>
</evidence>
<comment type="similarity">
    <text evidence="5">Belongs to the 4-toluene sulfonate uptake permease (TSUP) (TC 2.A.102) family.</text>
</comment>
<proteinExistence type="inferred from homology"/>
<feature type="transmembrane region" description="Helical" evidence="5">
    <location>
        <begin position="94"/>
        <end position="113"/>
    </location>
</feature>
<evidence type="ECO:0000256" key="2">
    <source>
        <dbReference type="ARBA" id="ARBA00022692"/>
    </source>
</evidence>
<protein>
    <recommendedName>
        <fullName evidence="5">Probable membrane transporter protein</fullName>
    </recommendedName>
</protein>
<evidence type="ECO:0000256" key="3">
    <source>
        <dbReference type="ARBA" id="ARBA00022989"/>
    </source>
</evidence>
<feature type="transmembrane region" description="Helical" evidence="5">
    <location>
        <begin position="69"/>
        <end position="88"/>
    </location>
</feature>
<dbReference type="AlphaFoldDB" id="A0AAU7X8I4"/>
<name>A0AAU7X8I4_9HYPH</name>
<organism evidence="6">
    <name type="scientific">Methyloraptor flagellatus</name>
    <dbReference type="NCBI Taxonomy" id="3162530"/>
    <lineage>
        <taxon>Bacteria</taxon>
        <taxon>Pseudomonadati</taxon>
        <taxon>Pseudomonadota</taxon>
        <taxon>Alphaproteobacteria</taxon>
        <taxon>Hyphomicrobiales</taxon>
        <taxon>Ancalomicrobiaceae</taxon>
        <taxon>Methyloraptor</taxon>
    </lineage>
</organism>
<sequence length="159" mass="16392">MLTAAAAAIVFLAGILRGMTGFGFSLLAVMGIGQFWPLELVTPTVLMLELVLTVLLIGDNVRPHMDLRWLVPMTLGGVFGAVAGLYGVGALPAAAVKPVLNLAIFVSALISLVHARLPALATPFAAGVAGFLVGALVSAFAVGGPSRWSGSSRSARRRR</sequence>
<dbReference type="InterPro" id="IPR002781">
    <property type="entry name" value="TM_pro_TauE-like"/>
</dbReference>
<evidence type="ECO:0000313" key="6">
    <source>
        <dbReference type="EMBL" id="XBY44139.1"/>
    </source>
</evidence>
<keyword evidence="2 5" id="KW-0812">Transmembrane</keyword>
<keyword evidence="5" id="KW-1003">Cell membrane</keyword>
<reference evidence="6" key="1">
    <citation type="submission" date="2024-06" db="EMBL/GenBank/DDBJ databases">
        <title>Methylostella associata gen. nov., sp. nov., a novel Ancalomicrobiaceae-affiliated facultatively methylotrophic bacteria that feed on methanotrophs of the genus Methylococcus.</title>
        <authorList>
            <person name="Saltykova V."/>
            <person name="Danilova O.V."/>
            <person name="Oshkin I.Y."/>
            <person name="Belova S.E."/>
            <person name="Pimenov N.V."/>
            <person name="Dedysh S.N."/>
        </authorList>
    </citation>
    <scope>NUCLEOTIDE SEQUENCE</scope>
    <source>
        <strain evidence="6">S20</strain>
    </source>
</reference>
<dbReference type="Pfam" id="PF01925">
    <property type="entry name" value="TauE"/>
    <property type="match status" value="1"/>
</dbReference>
<dbReference type="EMBL" id="CP158568">
    <property type="protein sequence ID" value="XBY44139.1"/>
    <property type="molecule type" value="Genomic_DNA"/>
</dbReference>
<comment type="subcellular location">
    <subcellularLocation>
        <location evidence="5">Cell membrane</location>
        <topology evidence="5">Multi-pass membrane protein</topology>
    </subcellularLocation>
    <subcellularLocation>
        <location evidence="1">Membrane</location>
        <topology evidence="1">Multi-pass membrane protein</topology>
    </subcellularLocation>
</comment>
<feature type="transmembrane region" description="Helical" evidence="5">
    <location>
        <begin position="120"/>
        <end position="142"/>
    </location>
</feature>
<evidence type="ECO:0000256" key="4">
    <source>
        <dbReference type="ARBA" id="ARBA00023136"/>
    </source>
</evidence>
<dbReference type="GO" id="GO:0005886">
    <property type="term" value="C:plasma membrane"/>
    <property type="evidence" value="ECO:0007669"/>
    <property type="project" value="UniProtKB-SubCell"/>
</dbReference>
<dbReference type="KEGG" id="mflg:ABS361_19155"/>
<evidence type="ECO:0000256" key="1">
    <source>
        <dbReference type="ARBA" id="ARBA00004141"/>
    </source>
</evidence>